<feature type="binding site" evidence="4">
    <location>
        <position position="132"/>
    </location>
    <ligand>
        <name>[4Fe-4S] cluster</name>
        <dbReference type="ChEBI" id="CHEBI:49883"/>
    </ligand>
</feature>
<keyword evidence="4" id="KW-0963">Cytoplasm</keyword>
<dbReference type="OrthoDB" id="9794018at2"/>
<dbReference type="PIRSF" id="PIRSF000857">
    <property type="entry name" value="PAPS_reductase"/>
    <property type="match status" value="1"/>
</dbReference>
<sequence length="244" mass="26749">MTLTLTRQPPRPAIPDEAAGHLQALALDAARNLEGSTAEEIVRWAHETFGDRFAVTASMADGVLSHVAARAVPGMKVLFLDTGYHFAETIGTRDAIAAAYNIDVETVTHPLRVPEHEAEYGKLYDIDADLCCTLRKVWPLDRALRPYHAWAGGVRRSESPSRADTPVVAWDAKRRKVKVNPLAAWSDEQVEDYVNRHGILVNPLREVGYTSIGCEPCTRPVAPGEDARAGRWAGTSKTECGINL</sequence>
<dbReference type="EC" id="1.8.4.10" evidence="4"/>
<evidence type="ECO:0000256" key="4">
    <source>
        <dbReference type="HAMAP-Rule" id="MF_00063"/>
    </source>
</evidence>
<feature type="binding site" evidence="4">
    <location>
        <position position="217"/>
    </location>
    <ligand>
        <name>[4Fe-4S] cluster</name>
        <dbReference type="ChEBI" id="CHEBI:49883"/>
    </ligand>
</feature>
<dbReference type="Pfam" id="PF01507">
    <property type="entry name" value="PAPS_reduct"/>
    <property type="match status" value="1"/>
</dbReference>
<dbReference type="GO" id="GO:0046872">
    <property type="term" value="F:metal ion binding"/>
    <property type="evidence" value="ECO:0007669"/>
    <property type="project" value="UniProtKB-KW"/>
</dbReference>
<comment type="caution">
    <text evidence="6">The sequence shown here is derived from an EMBL/GenBank/DDBJ whole genome shotgun (WGS) entry which is preliminary data.</text>
</comment>
<feature type="domain" description="Phosphoadenosine phosphosulphate reductase" evidence="5">
    <location>
        <begin position="59"/>
        <end position="220"/>
    </location>
</feature>
<protein>
    <recommendedName>
        <fullName evidence="4">Adenosine 5'-phosphosulfate reductase</fullName>
        <shortName evidence="4">APS reductase</shortName>
        <ecNumber evidence="4">1.8.4.10</ecNumber>
    </recommendedName>
    <alternativeName>
        <fullName evidence="4">5'-adenylylsulfate reductase</fullName>
    </alternativeName>
    <alternativeName>
        <fullName evidence="4">Thioredoxin-dependent 5'-adenylylsulfate reductase</fullName>
    </alternativeName>
</protein>
<dbReference type="Proteomes" id="UP000243528">
    <property type="component" value="Unassembled WGS sequence"/>
</dbReference>
<dbReference type="AlphaFoldDB" id="A0A2P8DIB9"/>
<dbReference type="EMBL" id="PYGE01000024">
    <property type="protein sequence ID" value="PSK96965.1"/>
    <property type="molecule type" value="Genomic_DNA"/>
</dbReference>
<comment type="cofactor">
    <cofactor evidence="4">
        <name>[4Fe-4S] cluster</name>
        <dbReference type="ChEBI" id="CHEBI:49883"/>
    </cofactor>
    <text evidence="4">Binds 1 [4Fe-4S] cluster per subunit.</text>
</comment>
<gene>
    <name evidence="4" type="primary">cysH</name>
    <name evidence="6" type="ORF">CLV30_12453</name>
</gene>
<feature type="binding site" evidence="4">
    <location>
        <position position="214"/>
    </location>
    <ligand>
        <name>[4Fe-4S] cluster</name>
        <dbReference type="ChEBI" id="CHEBI:49883"/>
    </ligand>
</feature>
<evidence type="ECO:0000313" key="7">
    <source>
        <dbReference type="Proteomes" id="UP000243528"/>
    </source>
</evidence>
<evidence type="ECO:0000256" key="3">
    <source>
        <dbReference type="ARBA" id="ARBA00024327"/>
    </source>
</evidence>
<dbReference type="PANTHER" id="PTHR46509:SF1">
    <property type="entry name" value="PHOSPHOADENOSINE PHOSPHOSULFATE REDUCTASE"/>
    <property type="match status" value="1"/>
</dbReference>
<dbReference type="InterPro" id="IPR014729">
    <property type="entry name" value="Rossmann-like_a/b/a_fold"/>
</dbReference>
<dbReference type="NCBIfam" id="NF002537">
    <property type="entry name" value="PRK02090.1"/>
    <property type="match status" value="1"/>
</dbReference>
<comment type="catalytic activity">
    <reaction evidence="4">
        <text>[thioredoxin]-disulfide + sulfite + AMP + 2 H(+) = adenosine 5'-phosphosulfate + [thioredoxin]-dithiol</text>
        <dbReference type="Rhea" id="RHEA:21976"/>
        <dbReference type="Rhea" id="RHEA-COMP:10698"/>
        <dbReference type="Rhea" id="RHEA-COMP:10700"/>
        <dbReference type="ChEBI" id="CHEBI:15378"/>
        <dbReference type="ChEBI" id="CHEBI:17359"/>
        <dbReference type="ChEBI" id="CHEBI:29950"/>
        <dbReference type="ChEBI" id="CHEBI:50058"/>
        <dbReference type="ChEBI" id="CHEBI:58243"/>
        <dbReference type="ChEBI" id="CHEBI:456215"/>
        <dbReference type="EC" id="1.8.4.10"/>
    </reaction>
</comment>
<keyword evidence="4" id="KW-0479">Metal-binding</keyword>
<accession>A0A2P8DIB9</accession>
<feature type="active site" description="Nucleophile; cysteine thiosulfonate intermediate" evidence="4">
    <location>
        <position position="240"/>
    </location>
</feature>
<name>A0A2P8DIB9_9ACTN</name>
<keyword evidence="4" id="KW-0408">Iron</keyword>
<dbReference type="GO" id="GO:0019379">
    <property type="term" value="P:sulfate assimilation, phosphoadenylyl sulfate reduction by phosphoadenylyl-sulfate reductase (thioredoxin)"/>
    <property type="evidence" value="ECO:0007669"/>
    <property type="project" value="UniProtKB-UniRule"/>
</dbReference>
<dbReference type="HAMAP" id="MF_00063">
    <property type="entry name" value="CysH"/>
    <property type="match status" value="1"/>
</dbReference>
<dbReference type="GO" id="GO:0051539">
    <property type="term" value="F:4 iron, 4 sulfur cluster binding"/>
    <property type="evidence" value="ECO:0007669"/>
    <property type="project" value="UniProtKB-UniRule"/>
</dbReference>
<dbReference type="PANTHER" id="PTHR46509">
    <property type="entry name" value="PHOSPHOADENOSINE PHOSPHOSULFATE REDUCTASE"/>
    <property type="match status" value="1"/>
</dbReference>
<organism evidence="6 7">
    <name type="scientific">Haloactinopolyspora alba</name>
    <dbReference type="NCBI Taxonomy" id="648780"/>
    <lineage>
        <taxon>Bacteria</taxon>
        <taxon>Bacillati</taxon>
        <taxon>Actinomycetota</taxon>
        <taxon>Actinomycetes</taxon>
        <taxon>Jiangellales</taxon>
        <taxon>Jiangellaceae</taxon>
        <taxon>Haloactinopolyspora</taxon>
    </lineage>
</organism>
<dbReference type="Gene3D" id="3.40.50.620">
    <property type="entry name" value="HUPs"/>
    <property type="match status" value="1"/>
</dbReference>
<evidence type="ECO:0000256" key="2">
    <source>
        <dbReference type="ARBA" id="ARBA00023002"/>
    </source>
</evidence>
<comment type="subcellular location">
    <subcellularLocation>
        <location evidence="4">Cytoplasm</location>
    </subcellularLocation>
</comment>
<dbReference type="InterPro" id="IPR004511">
    <property type="entry name" value="PAPS/APS_Rdtase"/>
</dbReference>
<keyword evidence="4" id="KW-0411">Iron-sulfur</keyword>
<dbReference type="GO" id="GO:0043866">
    <property type="term" value="F:adenylyl-sulfate reductase (thioredoxin) activity"/>
    <property type="evidence" value="ECO:0007669"/>
    <property type="project" value="UniProtKB-EC"/>
</dbReference>
<dbReference type="GO" id="GO:0004604">
    <property type="term" value="F:phosphoadenylyl-sulfate reductase (thioredoxin) activity"/>
    <property type="evidence" value="ECO:0007669"/>
    <property type="project" value="UniProtKB-UniRule"/>
</dbReference>
<dbReference type="InterPro" id="IPR002500">
    <property type="entry name" value="PAPS_reduct_dom"/>
</dbReference>
<evidence type="ECO:0000256" key="1">
    <source>
        <dbReference type="ARBA" id="ARBA00009732"/>
    </source>
</evidence>
<dbReference type="SUPFAM" id="SSF52402">
    <property type="entry name" value="Adenine nucleotide alpha hydrolases-like"/>
    <property type="match status" value="1"/>
</dbReference>
<comment type="pathway">
    <text evidence="3 4">Sulfur metabolism; hydrogen sulfide biosynthesis; sulfite from sulfate.</text>
</comment>
<dbReference type="CDD" id="cd23945">
    <property type="entry name" value="PAPS_reductase"/>
    <property type="match status" value="1"/>
</dbReference>
<dbReference type="RefSeq" id="WP_106539533.1">
    <property type="nucleotide sequence ID" value="NZ_PYGE01000024.1"/>
</dbReference>
<dbReference type="GO" id="GO:0070814">
    <property type="term" value="P:hydrogen sulfide biosynthetic process"/>
    <property type="evidence" value="ECO:0007669"/>
    <property type="project" value="UniProtKB-UniRule"/>
</dbReference>
<reference evidence="6 7" key="1">
    <citation type="submission" date="2018-03" db="EMBL/GenBank/DDBJ databases">
        <title>Genomic Encyclopedia of Archaeal and Bacterial Type Strains, Phase II (KMG-II): from individual species to whole genera.</title>
        <authorList>
            <person name="Goeker M."/>
        </authorList>
    </citation>
    <scope>NUCLEOTIDE SEQUENCE [LARGE SCALE GENOMIC DNA]</scope>
    <source>
        <strain evidence="6 7">DSM 45211</strain>
    </source>
</reference>
<dbReference type="GO" id="GO:0005737">
    <property type="term" value="C:cytoplasm"/>
    <property type="evidence" value="ECO:0007669"/>
    <property type="project" value="UniProtKB-SubCell"/>
</dbReference>
<keyword evidence="2 4" id="KW-0560">Oxidoreductase</keyword>
<evidence type="ECO:0000259" key="5">
    <source>
        <dbReference type="Pfam" id="PF01507"/>
    </source>
</evidence>
<feature type="binding site" evidence="4">
    <location>
        <position position="131"/>
    </location>
    <ligand>
        <name>[4Fe-4S] cluster</name>
        <dbReference type="ChEBI" id="CHEBI:49883"/>
    </ligand>
</feature>
<proteinExistence type="inferred from homology"/>
<comment type="similarity">
    <text evidence="1 4">Belongs to the PAPS reductase family. CysH subfamily.</text>
</comment>
<dbReference type="NCBIfam" id="TIGR00434">
    <property type="entry name" value="cysH"/>
    <property type="match status" value="1"/>
</dbReference>
<comment type="function">
    <text evidence="4">Catalyzes the formation of sulfite from adenosine 5'-phosphosulfate (APS) using thioredoxin as an electron donor.</text>
</comment>
<keyword evidence="7" id="KW-1185">Reference proteome</keyword>
<evidence type="ECO:0000313" key="6">
    <source>
        <dbReference type="EMBL" id="PSK96965.1"/>
    </source>
</evidence>